<comment type="similarity">
    <text evidence="2">Belongs to the TBCE family.</text>
</comment>
<dbReference type="PANTHER" id="PTHR18916:SF83">
    <property type="entry name" value="TIP ELONGATION PROTEIN 1"/>
    <property type="match status" value="1"/>
</dbReference>
<reference evidence="9 10" key="1">
    <citation type="submission" date="2018-11" db="EMBL/GenBank/DDBJ databases">
        <authorList>
            <consortium name="Pathogen Informatics"/>
        </authorList>
    </citation>
    <scope>NUCLEOTIDE SEQUENCE [LARGE SCALE GENOMIC DNA]</scope>
</reference>
<keyword evidence="3" id="KW-0963">Cytoplasm</keyword>
<dbReference type="SMART" id="SM01052">
    <property type="entry name" value="CAP_GLY"/>
    <property type="match status" value="1"/>
</dbReference>
<evidence type="ECO:0000256" key="7">
    <source>
        <dbReference type="ARBA" id="ARBA00026055"/>
    </source>
</evidence>
<dbReference type="InterPro" id="IPR000938">
    <property type="entry name" value="CAP-Gly_domain"/>
</dbReference>
<dbReference type="Pfam" id="PF01302">
    <property type="entry name" value="CAP_GLY"/>
    <property type="match status" value="1"/>
</dbReference>
<dbReference type="Gene3D" id="2.30.30.190">
    <property type="entry name" value="CAP Gly-rich-like domain"/>
    <property type="match status" value="1"/>
</dbReference>
<dbReference type="WBParaSite" id="HPBE_0002489301-mRNA-1">
    <property type="protein sequence ID" value="HPBE_0002489301-mRNA-1"/>
    <property type="gene ID" value="HPBE_0002489301"/>
</dbReference>
<evidence type="ECO:0000256" key="4">
    <source>
        <dbReference type="ARBA" id="ARBA00022614"/>
    </source>
</evidence>
<dbReference type="InterPro" id="IPR036859">
    <property type="entry name" value="CAP-Gly_dom_sf"/>
</dbReference>
<evidence type="ECO:0000313" key="10">
    <source>
        <dbReference type="Proteomes" id="UP000050761"/>
    </source>
</evidence>
<reference evidence="11" key="2">
    <citation type="submission" date="2019-09" db="UniProtKB">
        <authorList>
            <consortium name="WormBaseParasite"/>
        </authorList>
    </citation>
    <scope>IDENTIFICATION</scope>
</reference>
<dbReference type="AlphaFoldDB" id="A0A183GQC3"/>
<dbReference type="EMBL" id="UZAH01037029">
    <property type="protein sequence ID" value="VDP47892.1"/>
    <property type="molecule type" value="Genomic_DNA"/>
</dbReference>
<evidence type="ECO:0000256" key="6">
    <source>
        <dbReference type="ARBA" id="ARBA00023186"/>
    </source>
</evidence>
<dbReference type="GO" id="GO:0005737">
    <property type="term" value="C:cytoplasm"/>
    <property type="evidence" value="ECO:0007669"/>
    <property type="project" value="UniProtKB-SubCell"/>
</dbReference>
<keyword evidence="4" id="KW-0433">Leucine-rich repeat</keyword>
<keyword evidence="5" id="KW-0677">Repeat</keyword>
<name>A0A183GQC3_HELPZ</name>
<feature type="domain" description="CAP-Gly" evidence="8">
    <location>
        <begin position="21"/>
        <end position="65"/>
    </location>
</feature>
<accession>A0A3P8D9F2</accession>
<evidence type="ECO:0000313" key="11">
    <source>
        <dbReference type="WBParaSite" id="HPBE_0002489301-mRNA-1"/>
    </source>
</evidence>
<gene>
    <name evidence="9" type="ORF">HPBE_LOCUS24892</name>
</gene>
<evidence type="ECO:0000256" key="5">
    <source>
        <dbReference type="ARBA" id="ARBA00022737"/>
    </source>
</evidence>
<keyword evidence="6" id="KW-0143">Chaperone</keyword>
<dbReference type="Proteomes" id="UP000050761">
    <property type="component" value="Unassembled WGS sequence"/>
</dbReference>
<protein>
    <submittedName>
        <fullName evidence="11">CAP-Gly domain-containing protein</fullName>
    </submittedName>
</protein>
<keyword evidence="10" id="KW-1185">Reference proteome</keyword>
<sequence>MIKVGDRVSVGGHGATVRYVGDVSGHPGHWVGVEWDDSDRGRHDGVVGGVRYFQTRAAKGGSLVKIQNVSPGVDLLTAILNRYADNVDENVLVVSSKAVELVGMQSTSVKQSNVFELQHIVLESCSVAEPPPETSTLFKSCVTLNLFNNLLYRWDDVRKILKFFPKIRELVLRYF</sequence>
<dbReference type="PANTHER" id="PTHR18916">
    <property type="entry name" value="DYNACTIN 1-RELATED MICROTUBULE-BINDING"/>
    <property type="match status" value="1"/>
</dbReference>
<evidence type="ECO:0000313" key="9">
    <source>
        <dbReference type="EMBL" id="VDP47892.1"/>
    </source>
</evidence>
<evidence type="ECO:0000256" key="3">
    <source>
        <dbReference type="ARBA" id="ARBA00022490"/>
    </source>
</evidence>
<dbReference type="PROSITE" id="PS50245">
    <property type="entry name" value="CAP_GLY_2"/>
    <property type="match status" value="1"/>
</dbReference>
<accession>A0A183GQC3</accession>
<dbReference type="SUPFAM" id="SSF74924">
    <property type="entry name" value="Cap-Gly domain"/>
    <property type="match status" value="1"/>
</dbReference>
<organism evidence="10 11">
    <name type="scientific">Heligmosomoides polygyrus</name>
    <name type="common">Parasitic roundworm</name>
    <dbReference type="NCBI Taxonomy" id="6339"/>
    <lineage>
        <taxon>Eukaryota</taxon>
        <taxon>Metazoa</taxon>
        <taxon>Ecdysozoa</taxon>
        <taxon>Nematoda</taxon>
        <taxon>Chromadorea</taxon>
        <taxon>Rhabditida</taxon>
        <taxon>Rhabditina</taxon>
        <taxon>Rhabditomorpha</taxon>
        <taxon>Strongyloidea</taxon>
        <taxon>Heligmosomidae</taxon>
        <taxon>Heligmosomoides</taxon>
    </lineage>
</organism>
<dbReference type="FunFam" id="2.30.30.190:FF:000016">
    <property type="entry name" value="Tubulin-folding cofactor E"/>
    <property type="match status" value="1"/>
</dbReference>
<evidence type="ECO:0000256" key="2">
    <source>
        <dbReference type="ARBA" id="ARBA00006286"/>
    </source>
</evidence>
<comment type="subcellular location">
    <subcellularLocation>
        <location evidence="1">Cytoplasm</location>
    </subcellularLocation>
</comment>
<comment type="subunit">
    <text evidence="7">Supercomplex made of cofactors A to E. Cofactors A and D function by capturing and stabilizing tubulin in a quasi-native conformation. Cofactor E binds to the cofactor D-tubulin complex; interaction with cofactor C then causes the release of tubulin polypeptides that are committed to the native state.</text>
</comment>
<evidence type="ECO:0000259" key="8">
    <source>
        <dbReference type="PROSITE" id="PS50245"/>
    </source>
</evidence>
<dbReference type="OrthoDB" id="5273213at2759"/>
<evidence type="ECO:0000256" key="1">
    <source>
        <dbReference type="ARBA" id="ARBA00004496"/>
    </source>
</evidence>
<proteinExistence type="inferred from homology"/>